<evidence type="ECO:0000313" key="2">
    <source>
        <dbReference type="EMBL" id="NMP23297.1"/>
    </source>
</evidence>
<name>A0A7Y0Q385_9FIRM</name>
<keyword evidence="3" id="KW-1185">Reference proteome</keyword>
<dbReference type="AlphaFoldDB" id="A0A7Y0Q385"/>
<dbReference type="EMBL" id="JABBVZ010000046">
    <property type="protein sequence ID" value="NMP23297.1"/>
    <property type="molecule type" value="Genomic_DNA"/>
</dbReference>
<keyword evidence="1" id="KW-1133">Transmembrane helix</keyword>
<proteinExistence type="predicted"/>
<evidence type="ECO:0000256" key="1">
    <source>
        <dbReference type="SAM" id="Phobius"/>
    </source>
</evidence>
<feature type="transmembrane region" description="Helical" evidence="1">
    <location>
        <begin position="12"/>
        <end position="30"/>
    </location>
</feature>
<dbReference type="Proteomes" id="UP000533476">
    <property type="component" value="Unassembled WGS sequence"/>
</dbReference>
<dbReference type="RefSeq" id="WP_169100443.1">
    <property type="nucleotide sequence ID" value="NZ_JABBVZ010000046.1"/>
</dbReference>
<organism evidence="2 3">
    <name type="scientific">Sulfobacillus harzensis</name>
    <dbReference type="NCBI Taxonomy" id="2729629"/>
    <lineage>
        <taxon>Bacteria</taxon>
        <taxon>Bacillati</taxon>
        <taxon>Bacillota</taxon>
        <taxon>Clostridia</taxon>
        <taxon>Eubacteriales</taxon>
        <taxon>Clostridiales Family XVII. Incertae Sedis</taxon>
        <taxon>Sulfobacillus</taxon>
    </lineage>
</organism>
<sequence>MTKYVWPLATSALVTLMGFALLVLPFALHTNAGGWTHTTDTLFWSGIGVAVIGLLSLWGWLGGLRKEMVDRGLVKAPAPTQQEETPAAPPADNLDAMLRPLAETVLRDLTAQLAAKNEAAHRGGTGA</sequence>
<keyword evidence="1" id="KW-0812">Transmembrane</keyword>
<keyword evidence="1" id="KW-0472">Membrane</keyword>
<feature type="transmembrane region" description="Helical" evidence="1">
    <location>
        <begin position="42"/>
        <end position="61"/>
    </location>
</feature>
<reference evidence="2 3" key="1">
    <citation type="submission" date="2020-04" db="EMBL/GenBank/DDBJ databases">
        <authorList>
            <person name="Zhang R."/>
            <person name="Schippers A."/>
        </authorList>
    </citation>
    <scope>NUCLEOTIDE SEQUENCE [LARGE SCALE GENOMIC DNA]</scope>
    <source>
        <strain evidence="2 3">DSM 109850</strain>
    </source>
</reference>
<evidence type="ECO:0000313" key="3">
    <source>
        <dbReference type="Proteomes" id="UP000533476"/>
    </source>
</evidence>
<accession>A0A7Y0Q385</accession>
<comment type="caution">
    <text evidence="2">The sequence shown here is derived from an EMBL/GenBank/DDBJ whole genome shotgun (WGS) entry which is preliminary data.</text>
</comment>
<gene>
    <name evidence="2" type="ORF">HIJ39_13205</name>
</gene>
<protein>
    <submittedName>
        <fullName evidence="2">Uncharacterized protein</fullName>
    </submittedName>
</protein>